<keyword evidence="2" id="KW-0812">Transmembrane</keyword>
<protein>
    <submittedName>
        <fullName evidence="3">Uncharacterized protein</fullName>
    </submittedName>
</protein>
<reference evidence="3" key="1">
    <citation type="submission" date="2021-04" db="EMBL/GenBank/DDBJ databases">
        <title>Isolation and polyphasic classification of algal microorganism.</title>
        <authorList>
            <person name="Wang S."/>
        </authorList>
    </citation>
    <scope>NUCLEOTIDE SEQUENCE</scope>
    <source>
        <strain evidence="3">720a</strain>
    </source>
</reference>
<dbReference type="RefSeq" id="WP_166530580.1">
    <property type="nucleotide sequence ID" value="NZ_JAGSOT010000040.1"/>
</dbReference>
<dbReference type="EMBL" id="JAGSOT010000040">
    <property type="protein sequence ID" value="MBR7796988.1"/>
    <property type="molecule type" value="Genomic_DNA"/>
</dbReference>
<evidence type="ECO:0000313" key="3">
    <source>
        <dbReference type="EMBL" id="MBR7796988.1"/>
    </source>
</evidence>
<keyword evidence="4" id="KW-1185">Reference proteome</keyword>
<keyword evidence="2" id="KW-1133">Transmembrane helix</keyword>
<keyword evidence="2" id="KW-0472">Membrane</keyword>
<feature type="compositionally biased region" description="Low complexity" evidence="1">
    <location>
        <begin position="47"/>
        <end position="58"/>
    </location>
</feature>
<evidence type="ECO:0000256" key="2">
    <source>
        <dbReference type="SAM" id="Phobius"/>
    </source>
</evidence>
<comment type="caution">
    <text evidence="3">The sequence shown here is derived from an EMBL/GenBank/DDBJ whole genome shotgun (WGS) entry which is preliminary data.</text>
</comment>
<feature type="compositionally biased region" description="Polar residues" evidence="1">
    <location>
        <begin position="59"/>
        <end position="81"/>
    </location>
</feature>
<proteinExistence type="predicted"/>
<name>A0A941E149_9BACI</name>
<evidence type="ECO:0000256" key="1">
    <source>
        <dbReference type="SAM" id="MobiDB-lite"/>
    </source>
</evidence>
<dbReference type="Proteomes" id="UP000675284">
    <property type="component" value="Unassembled WGS sequence"/>
</dbReference>
<sequence length="175" mass="19450">MDALSNLIDAIFSNFFIVFAIIAGIIGVLKDGSKKDDQKGNRQPNRTKPTPTPSGGTPNRNRTQSIPNSTNASTTVSTISVDDQHKEQMERLANQMGADKSSESLDITKYSKTLDRGQIQQIDDELTEVQKQLKKQVSNNLTRKGLVNGIIMAEVLGKPRAIKPYRNVIAERRRR</sequence>
<evidence type="ECO:0000313" key="4">
    <source>
        <dbReference type="Proteomes" id="UP000675284"/>
    </source>
</evidence>
<gene>
    <name evidence="3" type="ORF">KCX74_13145</name>
</gene>
<dbReference type="AlphaFoldDB" id="A0A941E149"/>
<feature type="transmembrane region" description="Helical" evidence="2">
    <location>
        <begin position="6"/>
        <end position="29"/>
    </location>
</feature>
<organism evidence="3 4">
    <name type="scientific">Virgibacillus salarius</name>
    <dbReference type="NCBI Taxonomy" id="447199"/>
    <lineage>
        <taxon>Bacteria</taxon>
        <taxon>Bacillati</taxon>
        <taxon>Bacillota</taxon>
        <taxon>Bacilli</taxon>
        <taxon>Bacillales</taxon>
        <taxon>Bacillaceae</taxon>
        <taxon>Virgibacillus</taxon>
    </lineage>
</organism>
<accession>A0A941E149</accession>
<feature type="region of interest" description="Disordered" evidence="1">
    <location>
        <begin position="32"/>
        <end position="88"/>
    </location>
</feature>